<feature type="compositionally biased region" description="Basic residues" evidence="1">
    <location>
        <begin position="87"/>
        <end position="101"/>
    </location>
</feature>
<sequence>MRSGTSTRQTCTARRTTMCGSRGCAAASSRGRMTTAHTRASTNGIGYSNDPPSSLCALSMGIRISRSTIHTRSRTLTHDSIPNTYLHGRHRNGAHAKRSRKRRGRRYSAVIAILSFAVCLDPFHMHILCSDFRISYLFTLLFIPCDRVQDGNDVIVTIQNRRWANVGVRLG</sequence>
<keyword evidence="2" id="KW-0812">Transmembrane</keyword>
<evidence type="ECO:0000256" key="1">
    <source>
        <dbReference type="SAM" id="MobiDB-lite"/>
    </source>
</evidence>
<keyword evidence="2" id="KW-1133">Transmembrane helix</keyword>
<dbReference type="EMBL" id="JARJLG010000151">
    <property type="protein sequence ID" value="KAJ7736013.1"/>
    <property type="molecule type" value="Genomic_DNA"/>
</dbReference>
<organism evidence="3 4">
    <name type="scientific">Mycena maculata</name>
    <dbReference type="NCBI Taxonomy" id="230809"/>
    <lineage>
        <taxon>Eukaryota</taxon>
        <taxon>Fungi</taxon>
        <taxon>Dikarya</taxon>
        <taxon>Basidiomycota</taxon>
        <taxon>Agaricomycotina</taxon>
        <taxon>Agaricomycetes</taxon>
        <taxon>Agaricomycetidae</taxon>
        <taxon>Agaricales</taxon>
        <taxon>Marasmiineae</taxon>
        <taxon>Mycenaceae</taxon>
        <taxon>Mycena</taxon>
    </lineage>
</organism>
<reference evidence="3" key="1">
    <citation type="submission" date="2023-03" db="EMBL/GenBank/DDBJ databases">
        <title>Massive genome expansion in bonnet fungi (Mycena s.s.) driven by repeated elements and novel gene families across ecological guilds.</title>
        <authorList>
            <consortium name="Lawrence Berkeley National Laboratory"/>
            <person name="Harder C.B."/>
            <person name="Miyauchi S."/>
            <person name="Viragh M."/>
            <person name="Kuo A."/>
            <person name="Thoen E."/>
            <person name="Andreopoulos B."/>
            <person name="Lu D."/>
            <person name="Skrede I."/>
            <person name="Drula E."/>
            <person name="Henrissat B."/>
            <person name="Morin E."/>
            <person name="Kohler A."/>
            <person name="Barry K."/>
            <person name="LaButti K."/>
            <person name="Morin E."/>
            <person name="Salamov A."/>
            <person name="Lipzen A."/>
            <person name="Mereny Z."/>
            <person name="Hegedus B."/>
            <person name="Baldrian P."/>
            <person name="Stursova M."/>
            <person name="Weitz H."/>
            <person name="Taylor A."/>
            <person name="Grigoriev I.V."/>
            <person name="Nagy L.G."/>
            <person name="Martin F."/>
            <person name="Kauserud H."/>
        </authorList>
    </citation>
    <scope>NUCLEOTIDE SEQUENCE</scope>
    <source>
        <strain evidence="3">CBHHK188m</strain>
    </source>
</reference>
<accession>A0AAD7MWG4</accession>
<evidence type="ECO:0000313" key="3">
    <source>
        <dbReference type="EMBL" id="KAJ7736013.1"/>
    </source>
</evidence>
<keyword evidence="2" id="KW-0472">Membrane</keyword>
<feature type="region of interest" description="Disordered" evidence="1">
    <location>
        <begin position="80"/>
        <end position="101"/>
    </location>
</feature>
<name>A0AAD7MWG4_9AGAR</name>
<comment type="caution">
    <text evidence="3">The sequence shown here is derived from an EMBL/GenBank/DDBJ whole genome shotgun (WGS) entry which is preliminary data.</text>
</comment>
<evidence type="ECO:0000313" key="4">
    <source>
        <dbReference type="Proteomes" id="UP001215280"/>
    </source>
</evidence>
<evidence type="ECO:0000256" key="2">
    <source>
        <dbReference type="SAM" id="Phobius"/>
    </source>
</evidence>
<protein>
    <submittedName>
        <fullName evidence="3">Uncharacterized protein</fullName>
    </submittedName>
</protein>
<proteinExistence type="predicted"/>
<feature type="transmembrane region" description="Helical" evidence="2">
    <location>
        <begin position="107"/>
        <end position="125"/>
    </location>
</feature>
<keyword evidence="4" id="KW-1185">Reference proteome</keyword>
<dbReference type="AlphaFoldDB" id="A0AAD7MWG4"/>
<dbReference type="Proteomes" id="UP001215280">
    <property type="component" value="Unassembled WGS sequence"/>
</dbReference>
<gene>
    <name evidence="3" type="ORF">DFH07DRAFT_109291</name>
</gene>